<evidence type="ECO:0000259" key="2">
    <source>
        <dbReference type="Pfam" id="PF20700"/>
    </source>
</evidence>
<comment type="caution">
    <text evidence="3">The sequence shown here is derived from an EMBL/GenBank/DDBJ whole genome shotgun (WGS) entry which is preliminary data.</text>
</comment>
<dbReference type="Proteomes" id="UP000887159">
    <property type="component" value="Unassembled WGS sequence"/>
</dbReference>
<feature type="compositionally biased region" description="Basic and acidic residues" evidence="1">
    <location>
        <begin position="522"/>
        <end position="540"/>
    </location>
</feature>
<dbReference type="PANTHER" id="PTHR33309">
    <property type="entry name" value="KERATIN, ULTRA HIGH-SULFUR MATRIX PROTEIN-LIKE"/>
    <property type="match status" value="1"/>
</dbReference>
<name>A0A8X6VP73_TRICX</name>
<dbReference type="Pfam" id="PF20700">
    <property type="entry name" value="Mutator"/>
    <property type="match status" value="1"/>
</dbReference>
<evidence type="ECO:0000256" key="1">
    <source>
        <dbReference type="SAM" id="MobiDB-lite"/>
    </source>
</evidence>
<dbReference type="InterPro" id="IPR049012">
    <property type="entry name" value="Mutator_transp_dom"/>
</dbReference>
<feature type="compositionally biased region" description="Basic residues" evidence="1">
    <location>
        <begin position="498"/>
        <end position="520"/>
    </location>
</feature>
<accession>A0A8X6VP73</accession>
<dbReference type="AlphaFoldDB" id="A0A8X6VP73"/>
<sequence length="540" mass="61207">MSASDVNSESNEYHFINSSMWTSLLQNVPCSDCNQFSLNILTHNSYGFSTKLELVCEKCKKSYGHAFTSQREKPCRKFDINTKLTSAFLAIGRGHAALETFSAILGTPCMDRKTFSKCLENLCNKNENAKVEMLRISREHVRQTNLYSHPDLGQNNIIDITVSYDGTWHKRGHTSLYGIGIVIDIMTSLVVDFVVLSKYCHECSMAAKDMGEASPEFQIWKSGHSEKCQKNFDGSSGSMEMHAAYILWNRSISDCAMRYTTVLCDGDAKTHQHLNEKKVYGDDVVIVKEECVNHVAKRLGTALRNKVKEWRSKGVTLGGRKQGSLTDATITKLQNFYRKAIVDNVPEVEKMKASIFATLFHCMSTDAKPMHSKCPDGKLSWCFYNRAKADNKVPGSHKSMKTKLSEEVVAKIMPVYQRLASNEILLRCVSGKTQNANESLHSCIWRKCPKDVFVSKKRIDVAVTAAVSEVNIGYVETLKLNNTEIVDAAFKIAHRRDNRRLSQRKRKASKQYKKEKKIQTYKKNDKNREKNDLSYEAGKF</sequence>
<protein>
    <recommendedName>
        <fullName evidence="2">Mutator-like transposase domain-containing protein</fullName>
    </recommendedName>
</protein>
<dbReference type="EMBL" id="BMAU01021357">
    <property type="protein sequence ID" value="GFY21184.1"/>
    <property type="molecule type" value="Genomic_DNA"/>
</dbReference>
<evidence type="ECO:0000313" key="4">
    <source>
        <dbReference type="Proteomes" id="UP000887159"/>
    </source>
</evidence>
<feature type="domain" description="Mutator-like transposase" evidence="2">
    <location>
        <begin position="19"/>
        <end position="382"/>
    </location>
</feature>
<organism evidence="3 4">
    <name type="scientific">Trichonephila clavipes</name>
    <name type="common">Golden silk orbweaver</name>
    <name type="synonym">Nephila clavipes</name>
    <dbReference type="NCBI Taxonomy" id="2585209"/>
    <lineage>
        <taxon>Eukaryota</taxon>
        <taxon>Metazoa</taxon>
        <taxon>Ecdysozoa</taxon>
        <taxon>Arthropoda</taxon>
        <taxon>Chelicerata</taxon>
        <taxon>Arachnida</taxon>
        <taxon>Araneae</taxon>
        <taxon>Araneomorphae</taxon>
        <taxon>Entelegynae</taxon>
        <taxon>Araneoidea</taxon>
        <taxon>Nephilidae</taxon>
        <taxon>Trichonephila</taxon>
    </lineage>
</organism>
<keyword evidence="4" id="KW-1185">Reference proteome</keyword>
<proteinExistence type="predicted"/>
<dbReference type="PANTHER" id="PTHR33309:SF3">
    <property type="entry name" value="CCHC-TYPE DOMAIN-CONTAINING PROTEIN"/>
    <property type="match status" value="1"/>
</dbReference>
<gene>
    <name evidence="3" type="primary">AVEN_99911_1</name>
    <name evidence="3" type="ORF">TNCV_3992281</name>
</gene>
<feature type="region of interest" description="Disordered" evidence="1">
    <location>
        <begin position="498"/>
        <end position="540"/>
    </location>
</feature>
<reference evidence="3" key="1">
    <citation type="submission" date="2020-08" db="EMBL/GenBank/DDBJ databases">
        <title>Multicomponent nature underlies the extraordinary mechanical properties of spider dragline silk.</title>
        <authorList>
            <person name="Kono N."/>
            <person name="Nakamura H."/>
            <person name="Mori M."/>
            <person name="Yoshida Y."/>
            <person name="Ohtoshi R."/>
            <person name="Malay A.D."/>
            <person name="Moran D.A.P."/>
            <person name="Tomita M."/>
            <person name="Numata K."/>
            <person name="Arakawa K."/>
        </authorList>
    </citation>
    <scope>NUCLEOTIDE SEQUENCE</scope>
</reference>
<evidence type="ECO:0000313" key="3">
    <source>
        <dbReference type="EMBL" id="GFY21184.1"/>
    </source>
</evidence>